<dbReference type="AlphaFoldDB" id="Q47YQ6"/>
<proteinExistence type="predicted"/>
<gene>
    <name evidence="1" type="ordered locus">CPS_3389</name>
</gene>
<evidence type="ECO:0000313" key="1">
    <source>
        <dbReference type="EMBL" id="AAZ26449.1"/>
    </source>
</evidence>
<evidence type="ECO:0000313" key="2">
    <source>
        <dbReference type="Proteomes" id="UP000000547"/>
    </source>
</evidence>
<reference evidence="1" key="1">
    <citation type="journal article" date="2005" name="Proc. Natl. Acad. Sci. U.S.A.">
        <title>The psychrophilic lifestyle as revealed by the genome sequence of Colwellia psychrerythraea 34H through genomic and proteomic analyses.</title>
        <authorList>
            <person name="Methe B.A."/>
            <person name="Nelson K.E."/>
            <person name="Deming J.W."/>
            <person name="Momen B."/>
            <person name="Melamud E."/>
            <person name="Zhang X."/>
            <person name="Moult J."/>
            <person name="Madupu R."/>
            <person name="Nelson W.C."/>
            <person name="Dodson R.J."/>
            <person name="Brinkac L.M."/>
            <person name="Daugherty S.C."/>
            <person name="Durkin A.S."/>
            <person name="DeBoy R.T."/>
            <person name="Kolonay J.F."/>
            <person name="Sullivan S.A."/>
            <person name="Zhou L."/>
            <person name="Davidsen T.M."/>
            <person name="Wu M."/>
            <person name="Huston A.L."/>
            <person name="Lewis M."/>
            <person name="Weaver B."/>
            <person name="Weidman J.F."/>
            <person name="Khouri H."/>
            <person name="Utterback T.R."/>
            <person name="Feldblyum T.V."/>
            <person name="Fraser C.M."/>
        </authorList>
    </citation>
    <scope>NUCLEOTIDE SEQUENCE [LARGE SCALE GENOMIC DNA]</scope>
    <source>
        <strain evidence="1">34H</strain>
    </source>
</reference>
<dbReference type="EMBL" id="CP000083">
    <property type="protein sequence ID" value="AAZ26449.1"/>
    <property type="molecule type" value="Genomic_DNA"/>
</dbReference>
<organism evidence="1 2">
    <name type="scientific">Colwellia psychrerythraea (strain 34H / ATCC BAA-681)</name>
    <name type="common">Vibrio psychroerythus</name>
    <dbReference type="NCBI Taxonomy" id="167879"/>
    <lineage>
        <taxon>Bacteria</taxon>
        <taxon>Pseudomonadati</taxon>
        <taxon>Pseudomonadota</taxon>
        <taxon>Gammaproteobacteria</taxon>
        <taxon>Alteromonadales</taxon>
        <taxon>Colwelliaceae</taxon>
        <taxon>Colwellia</taxon>
    </lineage>
</organism>
<accession>Q47YQ6</accession>
<sequence>MLIAEAQDDGMSSLVECTLYHCFIVLCFVNNIQFG</sequence>
<dbReference type="KEGG" id="cps:CPS_3389"/>
<protein>
    <submittedName>
        <fullName evidence="1">Uncharacterized protein</fullName>
    </submittedName>
</protein>
<name>Q47YQ6_COLP3</name>
<dbReference type="HOGENOM" id="CLU_3364389_0_0_6"/>
<dbReference type="Proteomes" id="UP000000547">
    <property type="component" value="Chromosome"/>
</dbReference>